<feature type="transmembrane region" description="Helical" evidence="1">
    <location>
        <begin position="12"/>
        <end position="31"/>
    </location>
</feature>
<evidence type="ECO:0000313" key="2">
    <source>
        <dbReference type="EMBL" id="AWI25758.1"/>
    </source>
</evidence>
<gene>
    <name evidence="2" type="ORF">HYN49_07505</name>
</gene>
<protein>
    <submittedName>
        <fullName evidence="2">Uncharacterized protein</fullName>
    </submittedName>
</protein>
<dbReference type="EMBL" id="CP029187">
    <property type="protein sequence ID" value="AWI25758.1"/>
    <property type="molecule type" value="Genomic_DNA"/>
</dbReference>
<sequence>MQTPDKISRLTYFKVAFVASAAGIMTYQFIFGLFDMNLENPIAIWKLLCKSFFVAIVSALILGLLNALFKFLPKTNKSNL</sequence>
<keyword evidence="1" id="KW-0812">Transmembrane</keyword>
<keyword evidence="3" id="KW-1185">Reference proteome</keyword>
<organism evidence="2 3">
    <name type="scientific">Flavobacterium pallidum</name>
    <dbReference type="NCBI Taxonomy" id="2172098"/>
    <lineage>
        <taxon>Bacteria</taxon>
        <taxon>Pseudomonadati</taxon>
        <taxon>Bacteroidota</taxon>
        <taxon>Flavobacteriia</taxon>
        <taxon>Flavobacteriales</taxon>
        <taxon>Flavobacteriaceae</taxon>
        <taxon>Flavobacterium</taxon>
    </lineage>
</organism>
<name>A0A2S1SH72_9FLAO</name>
<dbReference type="Proteomes" id="UP000244937">
    <property type="component" value="Chromosome"/>
</dbReference>
<feature type="transmembrane region" description="Helical" evidence="1">
    <location>
        <begin position="51"/>
        <end position="72"/>
    </location>
</feature>
<dbReference type="KEGG" id="fpal:HYN49_07505"/>
<evidence type="ECO:0000256" key="1">
    <source>
        <dbReference type="SAM" id="Phobius"/>
    </source>
</evidence>
<dbReference type="AlphaFoldDB" id="A0A2S1SH72"/>
<keyword evidence="1" id="KW-0472">Membrane</keyword>
<reference evidence="2 3" key="1">
    <citation type="submission" date="2018-05" db="EMBL/GenBank/DDBJ databases">
        <title>Genome sequencing of Flavobacterium sp. HYN0049.</title>
        <authorList>
            <person name="Yi H."/>
            <person name="Baek C."/>
        </authorList>
    </citation>
    <scope>NUCLEOTIDE SEQUENCE [LARGE SCALE GENOMIC DNA]</scope>
    <source>
        <strain evidence="2 3">HYN0049</strain>
    </source>
</reference>
<keyword evidence="1" id="KW-1133">Transmembrane helix</keyword>
<dbReference type="RefSeq" id="WP_108903544.1">
    <property type="nucleotide sequence ID" value="NZ_CP029187.1"/>
</dbReference>
<accession>A0A2S1SH72</accession>
<proteinExistence type="predicted"/>
<evidence type="ECO:0000313" key="3">
    <source>
        <dbReference type="Proteomes" id="UP000244937"/>
    </source>
</evidence>